<name>A0A0G1QHI0_9BACT</name>
<comment type="caution">
    <text evidence="1">The sequence shown here is derived from an EMBL/GenBank/DDBJ whole genome shotgun (WGS) entry which is preliminary data.</text>
</comment>
<sequence length="84" mass="9908">MTVGDFVKKRKHLFWSTKNYDGLSNAAVVEGVLNYGDMDDVRELLSFMGIQEVAKTFRENTNRARVNYRPEVINYFQLYFQKYA</sequence>
<dbReference type="AlphaFoldDB" id="A0A0G1QHI0"/>
<accession>A0A0G1QHI0</accession>
<gene>
    <name evidence="1" type="ORF">UX60_C0006G0005</name>
</gene>
<evidence type="ECO:0000313" key="2">
    <source>
        <dbReference type="Proteomes" id="UP000034487"/>
    </source>
</evidence>
<organism evidence="1 2">
    <name type="scientific">Berkelbacteria bacterium GW2011_GWA2_46_7</name>
    <dbReference type="NCBI Taxonomy" id="1618335"/>
    <lineage>
        <taxon>Bacteria</taxon>
        <taxon>Candidatus Berkelbacteria</taxon>
    </lineage>
</organism>
<dbReference type="Proteomes" id="UP000034487">
    <property type="component" value="Unassembled WGS sequence"/>
</dbReference>
<reference evidence="1 2" key="1">
    <citation type="journal article" date="2015" name="Nature">
        <title>rRNA introns, odd ribosomes, and small enigmatic genomes across a large radiation of phyla.</title>
        <authorList>
            <person name="Brown C.T."/>
            <person name="Hug L.A."/>
            <person name="Thomas B.C."/>
            <person name="Sharon I."/>
            <person name="Castelle C.J."/>
            <person name="Singh A."/>
            <person name="Wilkins M.J."/>
            <person name="Williams K.H."/>
            <person name="Banfield J.F."/>
        </authorList>
    </citation>
    <scope>NUCLEOTIDE SEQUENCE [LARGE SCALE GENOMIC DNA]</scope>
</reference>
<proteinExistence type="predicted"/>
<dbReference type="EMBL" id="LCMV01000006">
    <property type="protein sequence ID" value="KKU44431.1"/>
    <property type="molecule type" value="Genomic_DNA"/>
</dbReference>
<evidence type="ECO:0000313" key="1">
    <source>
        <dbReference type="EMBL" id="KKU44431.1"/>
    </source>
</evidence>
<protein>
    <submittedName>
        <fullName evidence="1">Uncharacterized protein</fullName>
    </submittedName>
</protein>